<dbReference type="InterPro" id="IPR006415">
    <property type="entry name" value="P-type_ATPase_IIIB"/>
</dbReference>
<dbReference type="PANTHER" id="PTHR42861">
    <property type="entry name" value="CALCIUM-TRANSPORTING ATPASE"/>
    <property type="match status" value="1"/>
</dbReference>
<keyword evidence="6" id="KW-1003">Cell membrane</keyword>
<feature type="transmembrane region" description="Helical" evidence="18">
    <location>
        <begin position="766"/>
        <end position="785"/>
    </location>
</feature>
<dbReference type="AlphaFoldDB" id="A0A6M9PZ75"/>
<dbReference type="Gene3D" id="3.40.50.1000">
    <property type="entry name" value="HAD superfamily/HAD-like"/>
    <property type="match status" value="1"/>
</dbReference>
<evidence type="ECO:0000256" key="11">
    <source>
        <dbReference type="ARBA" id="ARBA00022840"/>
    </source>
</evidence>
<keyword evidence="11" id="KW-0067">ATP-binding</keyword>
<accession>A0A6M9PZ75</accession>
<dbReference type="Pfam" id="PF00122">
    <property type="entry name" value="E1-E2_ATPase"/>
    <property type="match status" value="1"/>
</dbReference>
<feature type="transmembrane region" description="Helical" evidence="18">
    <location>
        <begin position="281"/>
        <end position="305"/>
    </location>
</feature>
<evidence type="ECO:0000256" key="18">
    <source>
        <dbReference type="SAM" id="Phobius"/>
    </source>
</evidence>
<evidence type="ECO:0000313" key="20">
    <source>
        <dbReference type="EMBL" id="QKM64257.1"/>
    </source>
</evidence>
<dbReference type="Gene3D" id="3.40.1110.10">
    <property type="entry name" value="Calcium-transporting ATPase, cytoplasmic domain N"/>
    <property type="match status" value="1"/>
</dbReference>
<dbReference type="RefSeq" id="WP_173955299.1">
    <property type="nucleotide sequence ID" value="NZ_CP028942.1"/>
</dbReference>
<reference evidence="20 21" key="1">
    <citation type="submission" date="2018-04" db="EMBL/GenBank/DDBJ databases">
        <title>Polynucleobacter sp. UH21B genome.</title>
        <authorList>
            <person name="Hahn M.W."/>
        </authorList>
    </citation>
    <scope>NUCLEOTIDE SEQUENCE [LARGE SCALE GENOMIC DNA]</scope>
    <source>
        <strain evidence="20 21">MWH-UH21B</strain>
    </source>
</reference>
<evidence type="ECO:0000256" key="2">
    <source>
        <dbReference type="ARBA" id="ARBA00004429"/>
    </source>
</evidence>
<organism evidence="20 21">
    <name type="scientific">Polynucleobacter tropicus</name>
    <dbReference type="NCBI Taxonomy" id="1743174"/>
    <lineage>
        <taxon>Bacteria</taxon>
        <taxon>Pseudomonadati</taxon>
        <taxon>Pseudomonadota</taxon>
        <taxon>Betaproteobacteria</taxon>
        <taxon>Burkholderiales</taxon>
        <taxon>Burkholderiaceae</taxon>
        <taxon>Polynucleobacter</taxon>
    </lineage>
</organism>
<keyword evidence="12" id="KW-0460">Magnesium</keyword>
<keyword evidence="15 18" id="KW-0472">Membrane</keyword>
<dbReference type="InterPro" id="IPR008250">
    <property type="entry name" value="ATPase_P-typ_transduc_dom_A_sf"/>
</dbReference>
<dbReference type="NCBIfam" id="TIGR01494">
    <property type="entry name" value="ATPase_P-type"/>
    <property type="match status" value="2"/>
</dbReference>
<dbReference type="InterPro" id="IPR004014">
    <property type="entry name" value="ATPase_P-typ_cation-transptr_N"/>
</dbReference>
<feature type="transmembrane region" description="Helical" evidence="18">
    <location>
        <begin position="831"/>
        <end position="850"/>
    </location>
</feature>
<dbReference type="Gene3D" id="2.70.150.10">
    <property type="entry name" value="Calcium-transporting ATPase, cytoplasmic transduction domain A"/>
    <property type="match status" value="1"/>
</dbReference>
<evidence type="ECO:0000256" key="12">
    <source>
        <dbReference type="ARBA" id="ARBA00022842"/>
    </source>
</evidence>
<keyword evidence="14 18" id="KW-1133">Transmembrane helix</keyword>
<dbReference type="GO" id="GO:0015444">
    <property type="term" value="F:P-type magnesium transporter activity"/>
    <property type="evidence" value="ECO:0007669"/>
    <property type="project" value="UniProtKB-EC"/>
</dbReference>
<dbReference type="SFLD" id="SFLDF00027">
    <property type="entry name" value="p-type_atpase"/>
    <property type="match status" value="1"/>
</dbReference>
<dbReference type="CDD" id="cd02077">
    <property type="entry name" value="P-type_ATPase_Mg"/>
    <property type="match status" value="1"/>
</dbReference>
<dbReference type="InterPro" id="IPR023214">
    <property type="entry name" value="HAD_sf"/>
</dbReference>
<dbReference type="SUPFAM" id="SSF56784">
    <property type="entry name" value="HAD-like"/>
    <property type="match status" value="1"/>
</dbReference>
<keyword evidence="9 18" id="KW-0812">Transmembrane</keyword>
<comment type="catalytic activity">
    <reaction evidence="17">
        <text>Mg(2+)(out) + ATP + H2O = Mg(2+)(in) + ADP + phosphate + H(+)</text>
        <dbReference type="Rhea" id="RHEA:10260"/>
        <dbReference type="ChEBI" id="CHEBI:15377"/>
        <dbReference type="ChEBI" id="CHEBI:15378"/>
        <dbReference type="ChEBI" id="CHEBI:18420"/>
        <dbReference type="ChEBI" id="CHEBI:30616"/>
        <dbReference type="ChEBI" id="CHEBI:43474"/>
        <dbReference type="ChEBI" id="CHEBI:456216"/>
        <dbReference type="EC" id="7.2.2.14"/>
    </reaction>
</comment>
<evidence type="ECO:0000256" key="17">
    <source>
        <dbReference type="ARBA" id="ARBA00047295"/>
    </source>
</evidence>
<evidence type="ECO:0000256" key="1">
    <source>
        <dbReference type="ARBA" id="ARBA00003954"/>
    </source>
</evidence>
<dbReference type="Gene3D" id="1.20.1110.10">
    <property type="entry name" value="Calcium-transporting ATPase, transmembrane domain"/>
    <property type="match status" value="1"/>
</dbReference>
<evidence type="ECO:0000256" key="7">
    <source>
        <dbReference type="ARBA" id="ARBA00022519"/>
    </source>
</evidence>
<dbReference type="PRINTS" id="PR01836">
    <property type="entry name" value="MGATPASE"/>
</dbReference>
<dbReference type="InterPro" id="IPR018303">
    <property type="entry name" value="ATPase_P-typ_P_site"/>
</dbReference>
<evidence type="ECO:0000256" key="16">
    <source>
        <dbReference type="ARBA" id="ARBA00029806"/>
    </source>
</evidence>
<comment type="similarity">
    <text evidence="3">Belongs to the cation transport ATPase (P-type) (TC 3.A.3) family. Type IIIB subfamily.</text>
</comment>
<dbReference type="PROSITE" id="PS00154">
    <property type="entry name" value="ATPASE_E1_E2"/>
    <property type="match status" value="1"/>
</dbReference>
<evidence type="ECO:0000256" key="14">
    <source>
        <dbReference type="ARBA" id="ARBA00022989"/>
    </source>
</evidence>
<dbReference type="InterPro" id="IPR059000">
    <property type="entry name" value="ATPase_P-type_domA"/>
</dbReference>
<feature type="transmembrane region" description="Helical" evidence="18">
    <location>
        <begin position="90"/>
        <end position="107"/>
    </location>
</feature>
<dbReference type="InterPro" id="IPR036412">
    <property type="entry name" value="HAD-like_sf"/>
</dbReference>
<dbReference type="InterPro" id="IPR023298">
    <property type="entry name" value="ATPase_P-typ_TM_dom_sf"/>
</dbReference>
<evidence type="ECO:0000256" key="4">
    <source>
        <dbReference type="ARBA" id="ARBA00012786"/>
    </source>
</evidence>
<evidence type="ECO:0000256" key="9">
    <source>
        <dbReference type="ARBA" id="ARBA00022692"/>
    </source>
</evidence>
<dbReference type="GO" id="GO:0005886">
    <property type="term" value="C:plasma membrane"/>
    <property type="evidence" value="ECO:0007669"/>
    <property type="project" value="UniProtKB-SubCell"/>
</dbReference>
<feature type="transmembrane region" description="Helical" evidence="18">
    <location>
        <begin position="731"/>
        <end position="754"/>
    </location>
</feature>
<feature type="domain" description="Cation-transporting P-type ATPase N-terminal" evidence="19">
    <location>
        <begin position="14"/>
        <end position="87"/>
    </location>
</feature>
<dbReference type="Pfam" id="PF00690">
    <property type="entry name" value="Cation_ATPase_N"/>
    <property type="match status" value="1"/>
</dbReference>
<evidence type="ECO:0000256" key="6">
    <source>
        <dbReference type="ARBA" id="ARBA00022475"/>
    </source>
</evidence>
<dbReference type="Proteomes" id="UP000503312">
    <property type="component" value="Chromosome"/>
</dbReference>
<evidence type="ECO:0000256" key="8">
    <source>
        <dbReference type="ARBA" id="ARBA00022553"/>
    </source>
</evidence>
<dbReference type="SFLD" id="SFLDS00003">
    <property type="entry name" value="Haloacid_Dehalogenase"/>
    <property type="match status" value="1"/>
</dbReference>
<evidence type="ECO:0000256" key="5">
    <source>
        <dbReference type="ARBA" id="ARBA00013555"/>
    </source>
</evidence>
<comment type="subcellular location">
    <subcellularLocation>
        <location evidence="2">Cell inner membrane</location>
        <topology evidence="2">Multi-pass membrane protein</topology>
    </subcellularLocation>
</comment>
<dbReference type="KEGG" id="ptrp:DCO17_02825"/>
<feature type="transmembrane region" description="Helical" evidence="18">
    <location>
        <begin position="251"/>
        <end position="269"/>
    </location>
</feature>
<keyword evidence="21" id="KW-1185">Reference proteome</keyword>
<dbReference type="InterPro" id="IPR023299">
    <property type="entry name" value="ATPase_P-typ_cyto_dom_N"/>
</dbReference>
<evidence type="ECO:0000256" key="13">
    <source>
        <dbReference type="ARBA" id="ARBA00022967"/>
    </source>
</evidence>
<dbReference type="SUPFAM" id="SSF81665">
    <property type="entry name" value="Calcium ATPase, transmembrane domain M"/>
    <property type="match status" value="1"/>
</dbReference>
<sequence length="861" mass="95469">MSDRILHQPSDIQQLALADLQSLYQRFQSSEQGLTQVQWRSNLNRYGKNQLPIETGEWVALRFLRSFLSPLSLLLIALSMLSYLTGEHSGALMIAIMVFLSTILTFTQEYKSNNAAKKLIAMVSAKTQVIRDGVELEVDLKDLVPGDVVHLSVGDMIPADVRLISSKDLFINQASLTGESLPTEKLSTCLNSQISSPYDWSNLAFMGSYVVSGMGSALVVRTGQGSFFGQLAQETTKQVKQSTFDKGINQFTWLMIRIMLFMIPTVFLINGLIKGDWMEAALFAIAVGVGLAPEMLPMLVTVNLAKGAISLSKRKVIVKRLNAVQNLGAMNILCTDKTGTLTQNEIILEKHIDVDGQDSVQVLDYAYLNSHYQTGLKNLMDVAILKHVDVHEKLHDDNTYQKIDEIPFDFERRRLSVVVRKNNERDILICKGAVEEIFSCCQYAESNGQKIPLTPEHLANLKTVVADLNEDGFRVIAIAVREDAASQKPYSTTDESDLVLLGYVAFLDPPKESAKAAIESLQASGVQIKILTGDNEIISRKVCHEVGLPIRDVMLGAEVDALSDEQLAARAMNVQIFAKMTPQQKARVIRLLRGEGRVVGYMGDGINDGPALKTADVSISVDSAVDIAKESADIILLEKSLLVIYQGVLEGRRVFGNLMKYLKMSASSNFGNMFSMLGASALLPFLPMAPVQILLNNLLYDFSQTAVPTDAVDSEYLSQPREWNIKGLARFIFCIGPISSIFDYLTFGLLWFYVKANSLELSPIFQTGWFVESLLSQTLIVYVIRTGKIPFIESKPSLPLVLMTLSVCTLGVFLPYLAIGHYFQMVPLPEIYWIGLIFLVPCYLILTQLVKTWVIKHSGVL</sequence>
<feature type="transmembrane region" description="Helical" evidence="18">
    <location>
        <begin position="67"/>
        <end position="84"/>
    </location>
</feature>
<gene>
    <name evidence="20" type="primary">mgtA</name>
    <name evidence="20" type="ORF">DCO17_02825</name>
</gene>
<keyword evidence="7" id="KW-0997">Cell inner membrane</keyword>
<dbReference type="Pfam" id="PF13246">
    <property type="entry name" value="Cation_ATPase"/>
    <property type="match status" value="1"/>
</dbReference>
<dbReference type="EC" id="7.2.2.14" evidence="4"/>
<dbReference type="InterPro" id="IPR001757">
    <property type="entry name" value="P_typ_ATPase"/>
</dbReference>
<keyword evidence="10" id="KW-0547">Nucleotide-binding</keyword>
<dbReference type="SFLD" id="SFLDG00002">
    <property type="entry name" value="C1.7:_P-type_atpase_like"/>
    <property type="match status" value="1"/>
</dbReference>
<dbReference type="NCBIfam" id="TIGR01524">
    <property type="entry name" value="ATPase-IIIB_Mg"/>
    <property type="match status" value="1"/>
</dbReference>
<evidence type="ECO:0000256" key="3">
    <source>
        <dbReference type="ARBA" id="ARBA00008746"/>
    </source>
</evidence>
<dbReference type="GO" id="GO:0005524">
    <property type="term" value="F:ATP binding"/>
    <property type="evidence" value="ECO:0007669"/>
    <property type="project" value="UniProtKB-KW"/>
</dbReference>
<feature type="transmembrane region" description="Helical" evidence="18">
    <location>
        <begin position="797"/>
        <end position="819"/>
    </location>
</feature>
<dbReference type="Pfam" id="PF00689">
    <property type="entry name" value="Cation_ATPase_C"/>
    <property type="match status" value="1"/>
</dbReference>
<dbReference type="InterPro" id="IPR006068">
    <property type="entry name" value="ATPase_P-typ_cation-transptr_C"/>
</dbReference>
<dbReference type="GO" id="GO:0016887">
    <property type="term" value="F:ATP hydrolysis activity"/>
    <property type="evidence" value="ECO:0007669"/>
    <property type="project" value="InterPro"/>
</dbReference>
<evidence type="ECO:0000256" key="15">
    <source>
        <dbReference type="ARBA" id="ARBA00023136"/>
    </source>
</evidence>
<dbReference type="InterPro" id="IPR044492">
    <property type="entry name" value="P_typ_ATPase_HD_dom"/>
</dbReference>
<keyword evidence="13" id="KW-1278">Translocase</keyword>
<dbReference type="SMART" id="SM00831">
    <property type="entry name" value="Cation_ATPase_N"/>
    <property type="match status" value="1"/>
</dbReference>
<dbReference type="NCBIfam" id="NF011702">
    <property type="entry name" value="PRK15122.1"/>
    <property type="match status" value="1"/>
</dbReference>
<name>A0A6M9PZ75_9BURK</name>
<protein>
    <recommendedName>
        <fullName evidence="5">Magnesium-transporting ATPase, P-type 1</fullName>
        <ecNumber evidence="4">7.2.2.14</ecNumber>
    </recommendedName>
    <alternativeName>
        <fullName evidence="16">Mg(2+) transport ATPase, P-type 1</fullName>
    </alternativeName>
</protein>
<dbReference type="EMBL" id="CP028942">
    <property type="protein sequence ID" value="QKM64257.1"/>
    <property type="molecule type" value="Genomic_DNA"/>
</dbReference>
<comment type="function">
    <text evidence="1">Mediates magnesium influx to the cytosol.</text>
</comment>
<evidence type="ECO:0000259" key="19">
    <source>
        <dbReference type="SMART" id="SM00831"/>
    </source>
</evidence>
<keyword evidence="8" id="KW-0597">Phosphoprotein</keyword>
<dbReference type="SUPFAM" id="SSF81653">
    <property type="entry name" value="Calcium ATPase, transduction domain A"/>
    <property type="match status" value="1"/>
</dbReference>
<proteinExistence type="inferred from homology"/>
<evidence type="ECO:0000256" key="10">
    <source>
        <dbReference type="ARBA" id="ARBA00022741"/>
    </source>
</evidence>
<evidence type="ECO:0000313" key="21">
    <source>
        <dbReference type="Proteomes" id="UP000503312"/>
    </source>
</evidence>